<evidence type="ECO:0000256" key="3">
    <source>
        <dbReference type="ARBA" id="ARBA00022989"/>
    </source>
</evidence>
<organism evidence="9 10">
    <name type="scientific">Pseudocohnilembus persalinus</name>
    <name type="common">Ciliate</name>
    <dbReference type="NCBI Taxonomy" id="266149"/>
    <lineage>
        <taxon>Eukaryota</taxon>
        <taxon>Sar</taxon>
        <taxon>Alveolata</taxon>
        <taxon>Ciliophora</taxon>
        <taxon>Intramacronucleata</taxon>
        <taxon>Oligohymenophorea</taxon>
        <taxon>Scuticociliatia</taxon>
        <taxon>Philasterida</taxon>
        <taxon>Pseudocohnilembidae</taxon>
        <taxon>Pseudocohnilembus</taxon>
    </lineage>
</organism>
<feature type="region of interest" description="Disordered" evidence="5">
    <location>
        <begin position="1191"/>
        <end position="1210"/>
    </location>
</feature>
<reference evidence="9 10" key="1">
    <citation type="journal article" date="2015" name="Sci. Rep.">
        <title>Genome of the facultative scuticociliatosis pathogen Pseudocohnilembus persalinus provides insight into its virulence through horizontal gene transfer.</title>
        <authorList>
            <person name="Xiong J."/>
            <person name="Wang G."/>
            <person name="Cheng J."/>
            <person name="Tian M."/>
            <person name="Pan X."/>
            <person name="Warren A."/>
            <person name="Jiang C."/>
            <person name="Yuan D."/>
            <person name="Miao W."/>
        </authorList>
    </citation>
    <scope>NUCLEOTIDE SEQUENCE [LARGE SCALE GENOMIC DNA]</scope>
    <source>
        <strain evidence="9">36N120E</strain>
    </source>
</reference>
<dbReference type="PANTHER" id="PTHR13715">
    <property type="entry name" value="RYANODINE RECEPTOR AND IP3 RECEPTOR"/>
    <property type="match status" value="1"/>
</dbReference>
<dbReference type="Pfam" id="PF08454">
    <property type="entry name" value="RIH_assoc"/>
    <property type="match status" value="1"/>
</dbReference>
<dbReference type="GO" id="GO:0005216">
    <property type="term" value="F:monoatomic ion channel activity"/>
    <property type="evidence" value="ECO:0007669"/>
    <property type="project" value="InterPro"/>
</dbReference>
<feature type="region of interest" description="Disordered" evidence="5">
    <location>
        <begin position="232"/>
        <end position="266"/>
    </location>
</feature>
<feature type="transmembrane region" description="Helical" evidence="6">
    <location>
        <begin position="1712"/>
        <end position="1735"/>
    </location>
</feature>
<feature type="compositionally biased region" description="Basic residues" evidence="5">
    <location>
        <begin position="190"/>
        <end position="199"/>
    </location>
</feature>
<proteinExistence type="predicted"/>
<feature type="region of interest" description="Disordered" evidence="5">
    <location>
        <begin position="165"/>
        <end position="207"/>
    </location>
</feature>
<dbReference type="InterPro" id="IPR013662">
    <property type="entry name" value="RIH_assoc-dom"/>
</dbReference>
<comment type="caution">
    <text evidence="9">The sequence shown here is derived from an EMBL/GenBank/DDBJ whole genome shotgun (WGS) entry which is preliminary data.</text>
</comment>
<feature type="transmembrane region" description="Helical" evidence="6">
    <location>
        <begin position="1478"/>
        <end position="1496"/>
    </location>
</feature>
<feature type="transmembrane region" description="Helical" evidence="6">
    <location>
        <begin position="1516"/>
        <end position="1539"/>
    </location>
</feature>
<evidence type="ECO:0008006" key="11">
    <source>
        <dbReference type="Google" id="ProtNLM"/>
    </source>
</evidence>
<feature type="compositionally biased region" description="Low complexity" evidence="5">
    <location>
        <begin position="1199"/>
        <end position="1210"/>
    </location>
</feature>
<protein>
    <recommendedName>
        <fullName evidence="11">MIR domain protein</fullName>
    </recommendedName>
</protein>
<feature type="transmembrane region" description="Helical" evidence="6">
    <location>
        <begin position="1628"/>
        <end position="1648"/>
    </location>
</feature>
<evidence type="ECO:0000256" key="6">
    <source>
        <dbReference type="SAM" id="Phobius"/>
    </source>
</evidence>
<keyword evidence="10" id="KW-1185">Reference proteome</keyword>
<dbReference type="OrthoDB" id="313186at2759"/>
<dbReference type="GO" id="GO:0006816">
    <property type="term" value="P:calcium ion transport"/>
    <property type="evidence" value="ECO:0007669"/>
    <property type="project" value="InterPro"/>
</dbReference>
<dbReference type="Pfam" id="PF00520">
    <property type="entry name" value="Ion_trans"/>
    <property type="match status" value="1"/>
</dbReference>
<feature type="compositionally biased region" description="Basic and acidic residues" evidence="5">
    <location>
        <begin position="165"/>
        <end position="189"/>
    </location>
</feature>
<sequence length="1858" mass="220464">MLHEWMLLEYPKLNAQIMDYLFNKFSQKQKFMENAQLSYMINSENIQIFDKLIGLYHEMHFCIIDLDYASFTNEETIEKEQKIYQNLNQQMLQVVGIFFVNEEIRSNYENMLRKQMENIDAEQQVFSIFTGKKIKPQKKVTIDQELVLDKQKQVLQLDELKDSKKQNKEVQKAVKNGKEGNKNEKEKEKKKNNKKSKNQKKQESMEEELRIQMGLKIGPYNFEDQTQLQGGFKRDLDDDFPESDQSDVIEDDAEQQAEDGNTAQQIKTQSNKLVSEILQQETTKLKENQSTISPFSQILAPKKNLKRKSKFAQRVSQQLQQNLLKKSIFYRIFENYNIRIEELHQNQNFLKGLNYHQNILHLLQLASAANTKIWKTEELKQVKIKLMETCICVLTYFVLRNQENAQIILKNPLTADVITKVTAEKDLKIQKISYIFINELYQNHFQLVLNFSLEFNTDIIRRMIMKQNTNLSQIGNESYKLELAKKQKDKKRKLQILDEINSGKNDHCVTSFIYFLETLPKFFKIKDKSLQQNQEHISRLFQTECGNLRAVILDIFEQVMKEKIQVNANNEYEKEQVISSKQIILLCFLKNFRQLLSRCSTESINYARSIFSLQDLKRIIISQEDFYPLKLEAIMFLTDIYISGKNIEDNDYQEIYNLFKNHLFKQLNDFSGQIMHRLEYTDVRFINKQIQNIFSTNYLYSAQDYLLNIPYFLAYEQYILFGITRAFLYFQEKMPDTLSDNDAYLIQEYQDFCDKYMVDYFQRPDKYRRQRNTHQRKSQRGLTVLGIPGKNINSTGDKENAVLETSSHSFNQKLQLVKILVDIFSYDYVKITLVNGFKDEQYQEVQAAFNVQINKQQKNFFIEKKQLEMEHEKELNLLTQLLLQVKLTDPDKFKSYLYQYINILSQKKQNYTSSNSAMKVLRKISNYKQNMDVAESIQKDLCSLGFLKYICEVIINESESQKLEYIVGLVDFLDEANKDIQENFYQYLLEDDQMNYFILQIKTILDNNFKQFREYERSKTEIKQVYNYVTLQEQSGSVFTKQQQQKINIIAFMGSILNQEFSEKDMNVIMEEFNKVIFNKLQICKYVLEVVRLGCENHFSSMQQYMRKQININKQLKKNPVNMIRVIADLFQRYSKIMNGANIDFGIQILDTLIEMIQGPCKENQFALVNTKILESLEDIMMDIHRFQHASKEQESSQHHQQQQHQESSEQNQQISGELLAFNRFKDVDQYKFSKFLMKVFLFISSLFEGDADPYILNKIDLFININLLFKIIQISYERYEKINKEINKESYSLYYLIKYRTQVEQIEGEIINFDFNSKKKTQIGELGNDIIYYSRANLQLKQAFSAFNLMQSLVQLSPNFASQYKEQLDIFLNQNKFLFKSNLKQQKIYQYFNENCISIEIINSANELQKVFFRKPLLTNYLSDTSKIRFEENVRRDSSTDKLNALLEQEQTFEDEMHHILRLSSILKRVNLQYLTYFRNINIVLIFIQNLFILFTSGTNMDKQSEDIVQTIKQVFGMIQMSSAIIIWLLFLLMEMPVDAKRLGRKYKKQMKKKYQQEASQVGQLLYAFYQLCVNSYLFYLSINIFISVMGFFYNQVFYSFLMLDIVDRFSVLKNVIRSITQNSTQLLMTALLGGVILYIYAIIGYSNQDIRDSFLYANETDINMCTSAFDCFIFILNSGLRQGGGVGDIIQMPDPFTEEKTYNLRVIFDLSFFIIMIIIWMNIVFGIIIDTFAELRDDKKQRDMDRNNVCFICNINRNQYENNNVNFEQHIQKDHYIWNYIYYIQHLKGKDQNDFDGTETYIYEKWQNGDLTWFPVGRSLSLDNQFEDSEDQIILNKLGEMDKNLEKIKQKIKFLS</sequence>
<keyword evidence="3 6" id="KW-1133">Transmembrane helix</keyword>
<evidence type="ECO:0000313" key="10">
    <source>
        <dbReference type="Proteomes" id="UP000054937"/>
    </source>
</evidence>
<comment type="subcellular location">
    <subcellularLocation>
        <location evidence="1">Membrane</location>
        <topology evidence="1">Multi-pass membrane protein</topology>
    </subcellularLocation>
</comment>
<evidence type="ECO:0000256" key="5">
    <source>
        <dbReference type="SAM" id="MobiDB-lite"/>
    </source>
</evidence>
<evidence type="ECO:0000256" key="4">
    <source>
        <dbReference type="ARBA" id="ARBA00023136"/>
    </source>
</evidence>
<keyword evidence="2 6" id="KW-0812">Transmembrane</keyword>
<dbReference type="EMBL" id="LDAU01000054">
    <property type="protein sequence ID" value="KRX09146.1"/>
    <property type="molecule type" value="Genomic_DNA"/>
</dbReference>
<evidence type="ECO:0000259" key="7">
    <source>
        <dbReference type="Pfam" id="PF00520"/>
    </source>
</evidence>
<dbReference type="InterPro" id="IPR015925">
    <property type="entry name" value="Ryanodine_IP3_receptor"/>
</dbReference>
<evidence type="ECO:0000256" key="2">
    <source>
        <dbReference type="ARBA" id="ARBA00022692"/>
    </source>
</evidence>
<feature type="domain" description="Ion transport" evidence="7">
    <location>
        <begin position="1480"/>
        <end position="1741"/>
    </location>
</feature>
<dbReference type="OMA" id="MEFQNIC"/>
<evidence type="ECO:0000259" key="8">
    <source>
        <dbReference type="Pfam" id="PF08454"/>
    </source>
</evidence>
<gene>
    <name evidence="9" type="ORF">PPERSA_08862</name>
</gene>
<evidence type="ECO:0000313" key="9">
    <source>
        <dbReference type="EMBL" id="KRX09146.1"/>
    </source>
</evidence>
<feature type="transmembrane region" description="Helical" evidence="6">
    <location>
        <begin position="1586"/>
        <end position="1608"/>
    </location>
</feature>
<name>A0A0V0R420_PSEPJ</name>
<dbReference type="PANTHER" id="PTHR13715:SF99">
    <property type="entry name" value="INOSITOL 1,4,5-TRISPHOSPHATE RECEPTOR-LIKE PROTEIN A"/>
    <property type="match status" value="1"/>
</dbReference>
<accession>A0A0V0R420</accession>
<feature type="compositionally biased region" description="Acidic residues" evidence="5">
    <location>
        <begin position="237"/>
        <end position="257"/>
    </location>
</feature>
<dbReference type="InParanoid" id="A0A0V0R420"/>
<dbReference type="Proteomes" id="UP000054937">
    <property type="component" value="Unassembled WGS sequence"/>
</dbReference>
<dbReference type="InterPro" id="IPR005821">
    <property type="entry name" value="Ion_trans_dom"/>
</dbReference>
<keyword evidence="4 6" id="KW-0472">Membrane</keyword>
<evidence type="ECO:0000256" key="1">
    <source>
        <dbReference type="ARBA" id="ARBA00004141"/>
    </source>
</evidence>
<feature type="domain" description="RyR/IP3R Homology associated" evidence="8">
    <location>
        <begin position="1080"/>
        <end position="1181"/>
    </location>
</feature>
<dbReference type="Gene3D" id="1.10.287.70">
    <property type="match status" value="1"/>
</dbReference>
<dbReference type="GO" id="GO:0016020">
    <property type="term" value="C:membrane"/>
    <property type="evidence" value="ECO:0007669"/>
    <property type="project" value="UniProtKB-SubCell"/>
</dbReference>